<keyword evidence="4" id="KW-0443">Lipid metabolism</keyword>
<protein>
    <submittedName>
        <fullName evidence="6">HRSL1 enzyme</fullName>
    </submittedName>
</protein>
<gene>
    <name evidence="6" type="primary">Hrasls_0</name>
    <name evidence="6" type="ORF">PTILEU_R00254</name>
</gene>
<dbReference type="GO" id="GO:0008970">
    <property type="term" value="F:phospholipase A1 activity"/>
    <property type="evidence" value="ECO:0007669"/>
    <property type="project" value="TreeGrafter"/>
</dbReference>
<dbReference type="GO" id="GO:0004623">
    <property type="term" value="F:phospholipase A2 activity"/>
    <property type="evidence" value="ECO:0007669"/>
    <property type="project" value="TreeGrafter"/>
</dbReference>
<keyword evidence="3" id="KW-0378">Hydrolase</keyword>
<dbReference type="PANTHER" id="PTHR13943:SF37">
    <property type="entry name" value="PHOSPHOLIPASE A AND ACYLTRANSFERASE 1"/>
    <property type="match status" value="1"/>
</dbReference>
<keyword evidence="7" id="KW-1185">Reference proteome</keyword>
<dbReference type="Gene3D" id="3.90.1720.10">
    <property type="entry name" value="endopeptidase domain like (from Nostoc punctiforme)"/>
    <property type="match status" value="1"/>
</dbReference>
<dbReference type="Pfam" id="PF04970">
    <property type="entry name" value="LRAT"/>
    <property type="match status" value="1"/>
</dbReference>
<dbReference type="InterPro" id="IPR051496">
    <property type="entry name" value="H-rev107_PLA/AT"/>
</dbReference>
<evidence type="ECO:0000256" key="2">
    <source>
        <dbReference type="ARBA" id="ARBA00022679"/>
    </source>
</evidence>
<comment type="similarity">
    <text evidence="1">Belongs to the H-rev107 family.</text>
</comment>
<dbReference type="GO" id="GO:0016410">
    <property type="term" value="F:N-acyltransferase activity"/>
    <property type="evidence" value="ECO:0007669"/>
    <property type="project" value="TreeGrafter"/>
</dbReference>
<evidence type="ECO:0000313" key="6">
    <source>
        <dbReference type="EMBL" id="NXE34541.1"/>
    </source>
</evidence>
<dbReference type="GO" id="GO:0005737">
    <property type="term" value="C:cytoplasm"/>
    <property type="evidence" value="ECO:0007669"/>
    <property type="project" value="TreeGrafter"/>
</dbReference>
<reference evidence="6 7" key="1">
    <citation type="submission" date="2019-09" db="EMBL/GenBank/DDBJ databases">
        <title>Bird 10,000 Genomes (B10K) Project - Family phase.</title>
        <authorList>
            <person name="Zhang G."/>
        </authorList>
    </citation>
    <scope>NUCLEOTIDE SEQUENCE [LARGE SCALE GENOMIC DNA]</scope>
    <source>
        <strain evidence="6">B10K-CU-031-17</strain>
        <tissue evidence="6">Muscle</tissue>
    </source>
</reference>
<organism evidence="6 7">
    <name type="scientific">Ptilorrhoa leucosticta</name>
    <dbReference type="NCBI Taxonomy" id="449384"/>
    <lineage>
        <taxon>Eukaryota</taxon>
        <taxon>Metazoa</taxon>
        <taxon>Chordata</taxon>
        <taxon>Craniata</taxon>
        <taxon>Vertebrata</taxon>
        <taxon>Euteleostomi</taxon>
        <taxon>Archelosauria</taxon>
        <taxon>Archosauria</taxon>
        <taxon>Dinosauria</taxon>
        <taxon>Saurischia</taxon>
        <taxon>Theropoda</taxon>
        <taxon>Coelurosauria</taxon>
        <taxon>Aves</taxon>
        <taxon>Neognathae</taxon>
        <taxon>Neoaves</taxon>
        <taxon>Telluraves</taxon>
        <taxon>Australaves</taxon>
        <taxon>Passeriformes</taxon>
        <taxon>Corvoidea</taxon>
        <taxon>Cinclosomatidae</taxon>
        <taxon>Ptilorrhoa</taxon>
    </lineage>
</organism>
<evidence type="ECO:0000256" key="3">
    <source>
        <dbReference type="ARBA" id="ARBA00022801"/>
    </source>
</evidence>
<evidence type="ECO:0000259" key="5">
    <source>
        <dbReference type="PROSITE" id="PS51934"/>
    </source>
</evidence>
<feature type="domain" description="LRAT" evidence="5">
    <location>
        <begin position="13"/>
        <end position="129"/>
    </location>
</feature>
<comment type="caution">
    <text evidence="6">The sequence shown here is derived from an EMBL/GenBank/DDBJ whole genome shotgun (WGS) entry which is preliminary data.</text>
</comment>
<feature type="non-terminal residue" evidence="6">
    <location>
        <position position="1"/>
    </location>
</feature>
<feature type="non-terminal residue" evidence="6">
    <location>
        <position position="130"/>
    </location>
</feature>
<evidence type="ECO:0000313" key="7">
    <source>
        <dbReference type="Proteomes" id="UP000547721"/>
    </source>
</evidence>
<name>A0A7K8LZL0_9CORV</name>
<proteinExistence type="inferred from homology"/>
<dbReference type="PROSITE" id="PS51934">
    <property type="entry name" value="LRAT"/>
    <property type="match status" value="1"/>
</dbReference>
<evidence type="ECO:0000256" key="1">
    <source>
        <dbReference type="ARBA" id="ARBA00007824"/>
    </source>
</evidence>
<dbReference type="GO" id="GO:0070292">
    <property type="term" value="P:N-acylphosphatidylethanolamine metabolic process"/>
    <property type="evidence" value="ECO:0007669"/>
    <property type="project" value="TreeGrafter"/>
</dbReference>
<dbReference type="Proteomes" id="UP000547721">
    <property type="component" value="Unassembled WGS sequence"/>
</dbReference>
<evidence type="ECO:0000256" key="4">
    <source>
        <dbReference type="ARBA" id="ARBA00023098"/>
    </source>
</evidence>
<dbReference type="InterPro" id="IPR007053">
    <property type="entry name" value="LRAT_dom"/>
</dbReference>
<keyword evidence="2" id="KW-0808">Transferase</keyword>
<dbReference type="EMBL" id="VWYY01000112">
    <property type="protein sequence ID" value="NXE34541.1"/>
    <property type="molecule type" value="Genomic_DNA"/>
</dbReference>
<sequence>FVRDKYYPKPGDLVEIKRGAYQHWAVYVGNGYVIHVAPVDENSPPLSVSSVTIFTRQAMVKKQLLKEVVGNDDWNVNNKYDHHRTPFPMEVIVQRAERWLDMVVPYRLFLNNCEHFVTMLRYGQAVSDQV</sequence>
<dbReference type="AlphaFoldDB" id="A0A7K8LZL0"/>
<dbReference type="PANTHER" id="PTHR13943">
    <property type="entry name" value="HRAS-LIKE SUPPRESSOR - RELATED"/>
    <property type="match status" value="1"/>
</dbReference>
<accession>A0A7K8LZL0</accession>